<evidence type="ECO:0000259" key="14">
    <source>
        <dbReference type="PROSITE" id="PS01124"/>
    </source>
</evidence>
<name>A0A7L8AG61_9FLAO</name>
<keyword evidence="3 12" id="KW-0597">Phosphoprotein</keyword>
<gene>
    <name evidence="17" type="ORF">H9I45_00340</name>
</gene>
<dbReference type="PROSITE" id="PS50109">
    <property type="entry name" value="HIS_KIN"/>
    <property type="match status" value="1"/>
</dbReference>
<dbReference type="InterPro" id="IPR011123">
    <property type="entry name" value="Y_Y_Y"/>
</dbReference>
<dbReference type="Gene3D" id="3.40.50.2300">
    <property type="match status" value="1"/>
</dbReference>
<evidence type="ECO:0000256" key="8">
    <source>
        <dbReference type="ARBA" id="ARBA00023012"/>
    </source>
</evidence>
<feature type="transmembrane region" description="Helical" evidence="13">
    <location>
        <begin position="786"/>
        <end position="812"/>
    </location>
</feature>
<dbReference type="InterPro" id="IPR018062">
    <property type="entry name" value="HTH_AraC-typ_CS"/>
</dbReference>
<dbReference type="InterPro" id="IPR015943">
    <property type="entry name" value="WD40/YVTN_repeat-like_dom_sf"/>
</dbReference>
<feature type="domain" description="Response regulatory" evidence="16">
    <location>
        <begin position="1105"/>
        <end position="1220"/>
    </location>
</feature>
<dbReference type="Gene3D" id="1.10.10.60">
    <property type="entry name" value="Homeodomain-like"/>
    <property type="match status" value="1"/>
</dbReference>
<evidence type="ECO:0000256" key="1">
    <source>
        <dbReference type="ARBA" id="ARBA00000085"/>
    </source>
</evidence>
<evidence type="ECO:0000256" key="6">
    <source>
        <dbReference type="ARBA" id="ARBA00022777"/>
    </source>
</evidence>
<dbReference type="SMART" id="SM00342">
    <property type="entry name" value="HTH_ARAC"/>
    <property type="match status" value="1"/>
</dbReference>
<keyword evidence="11" id="KW-0804">Transcription</keyword>
<dbReference type="InterPro" id="IPR001789">
    <property type="entry name" value="Sig_transdc_resp-reg_receiver"/>
</dbReference>
<dbReference type="SUPFAM" id="SSF101898">
    <property type="entry name" value="NHL repeat"/>
    <property type="match status" value="1"/>
</dbReference>
<feature type="modified residue" description="4-aspartylphosphate" evidence="12">
    <location>
        <position position="1153"/>
    </location>
</feature>
<dbReference type="InterPro" id="IPR004358">
    <property type="entry name" value="Sig_transdc_His_kin-like_C"/>
</dbReference>
<dbReference type="InterPro" id="IPR011006">
    <property type="entry name" value="CheY-like_superfamily"/>
</dbReference>
<dbReference type="SUPFAM" id="SSF63829">
    <property type="entry name" value="Calcium-dependent phosphotriesterase"/>
    <property type="match status" value="1"/>
</dbReference>
<evidence type="ECO:0000256" key="5">
    <source>
        <dbReference type="ARBA" id="ARBA00022741"/>
    </source>
</evidence>
<dbReference type="PROSITE" id="PS00041">
    <property type="entry name" value="HTH_ARAC_FAMILY_1"/>
    <property type="match status" value="1"/>
</dbReference>
<protein>
    <recommendedName>
        <fullName evidence="2">histidine kinase</fullName>
        <ecNumber evidence="2">2.7.13.3</ecNumber>
    </recommendedName>
</protein>
<dbReference type="GO" id="GO:0005524">
    <property type="term" value="F:ATP binding"/>
    <property type="evidence" value="ECO:0007669"/>
    <property type="project" value="UniProtKB-KW"/>
</dbReference>
<dbReference type="CDD" id="cd00082">
    <property type="entry name" value="HisKA"/>
    <property type="match status" value="1"/>
</dbReference>
<dbReference type="PROSITE" id="PS50110">
    <property type="entry name" value="RESPONSE_REGULATORY"/>
    <property type="match status" value="1"/>
</dbReference>
<evidence type="ECO:0000259" key="16">
    <source>
        <dbReference type="PROSITE" id="PS50110"/>
    </source>
</evidence>
<evidence type="ECO:0000313" key="18">
    <source>
        <dbReference type="Proteomes" id="UP000516764"/>
    </source>
</evidence>
<dbReference type="InterPro" id="IPR018060">
    <property type="entry name" value="HTH_AraC"/>
</dbReference>
<dbReference type="PROSITE" id="PS01124">
    <property type="entry name" value="HTH_ARAC_FAMILY_2"/>
    <property type="match status" value="1"/>
</dbReference>
<keyword evidence="13" id="KW-1133">Transmembrane helix</keyword>
<keyword evidence="9" id="KW-0805">Transcription regulation</keyword>
<dbReference type="SUPFAM" id="SSF46689">
    <property type="entry name" value="Homeodomain-like"/>
    <property type="match status" value="1"/>
</dbReference>
<evidence type="ECO:0000256" key="2">
    <source>
        <dbReference type="ARBA" id="ARBA00012438"/>
    </source>
</evidence>
<dbReference type="Gene3D" id="2.60.40.10">
    <property type="entry name" value="Immunoglobulins"/>
    <property type="match status" value="1"/>
</dbReference>
<dbReference type="Pfam" id="PF07495">
    <property type="entry name" value="Y_Y_Y"/>
    <property type="match status" value="1"/>
</dbReference>
<dbReference type="InterPro" id="IPR036097">
    <property type="entry name" value="HisK_dim/P_sf"/>
</dbReference>
<organism evidence="17 18">
    <name type="scientific">Polaribacter haliotis</name>
    <dbReference type="NCBI Taxonomy" id="1888915"/>
    <lineage>
        <taxon>Bacteria</taxon>
        <taxon>Pseudomonadati</taxon>
        <taxon>Bacteroidota</taxon>
        <taxon>Flavobacteriia</taxon>
        <taxon>Flavobacteriales</taxon>
        <taxon>Flavobacteriaceae</taxon>
    </lineage>
</organism>
<keyword evidence="6" id="KW-0418">Kinase</keyword>
<evidence type="ECO:0000256" key="13">
    <source>
        <dbReference type="SAM" id="Phobius"/>
    </source>
</evidence>
<dbReference type="SUPFAM" id="SSF55874">
    <property type="entry name" value="ATPase domain of HSP90 chaperone/DNA topoisomerase II/histidine kinase"/>
    <property type="match status" value="1"/>
</dbReference>
<dbReference type="GO" id="GO:0003700">
    <property type="term" value="F:DNA-binding transcription factor activity"/>
    <property type="evidence" value="ECO:0007669"/>
    <property type="project" value="InterPro"/>
</dbReference>
<dbReference type="OrthoDB" id="358279at2"/>
<dbReference type="EMBL" id="CP061813">
    <property type="protein sequence ID" value="QOD60924.1"/>
    <property type="molecule type" value="Genomic_DNA"/>
</dbReference>
<evidence type="ECO:0000256" key="9">
    <source>
        <dbReference type="ARBA" id="ARBA00023015"/>
    </source>
</evidence>
<dbReference type="SUPFAM" id="SSF47384">
    <property type="entry name" value="Homodimeric domain of signal transducing histidine kinase"/>
    <property type="match status" value="1"/>
</dbReference>
<keyword evidence="5" id="KW-0547">Nucleotide-binding</keyword>
<dbReference type="Gene3D" id="3.30.565.10">
    <property type="entry name" value="Histidine kinase-like ATPase, C-terminal domain"/>
    <property type="match status" value="1"/>
</dbReference>
<keyword evidence="13" id="KW-0472">Membrane</keyword>
<dbReference type="PANTHER" id="PTHR43547:SF2">
    <property type="entry name" value="HYBRID SIGNAL TRANSDUCTION HISTIDINE KINASE C"/>
    <property type="match status" value="1"/>
</dbReference>
<keyword evidence="7" id="KW-0067">ATP-binding</keyword>
<dbReference type="Pfam" id="PF12833">
    <property type="entry name" value="HTH_18"/>
    <property type="match status" value="1"/>
</dbReference>
<dbReference type="InterPro" id="IPR003661">
    <property type="entry name" value="HisK_dim/P_dom"/>
</dbReference>
<dbReference type="RefSeq" id="WP_088355279.1">
    <property type="nucleotide sequence ID" value="NZ_CP061813.1"/>
</dbReference>
<sequence length="1367" mass="157687">MKFFLKILFSFIFLSMVKLGYSQEPLNFKKLDKVFHGNSKIEEGDLGYLWITSNKGVYKFNGYEYIFNPYDSIFTNFKKSDQEFLVKKDHRKSMWLSSLNGELIKIDTLNRKKSFSNVLTHNKRKIQITAIVPNKNQVWFGSEEGSLYKYNYNNLKLDSITSLPLIKKMGFKITNIKFINDNNFWVSTNNKKIYKYSINENKLEELELPSNLNGSYLRIALDSNKDLWISSDNGNIYKYKTKGKKYREFLLKFNSTSNENSSSVNFNMIISLLYDINGFIWIGTDGDGLYKIDVETDELTLYKNNKNNRFSISNNSITNISQDRNGNLYFLDKTGVINMLAKSNDYIKYYHGLEDNTPMSVLSIFKSSDSSIWLGTDGEGLNRILPNKEKTHYSINEKGKKFFTARYIQSIEENPKGQLWLATYLNGLWVFKDGNFSKVGTPDESGKNNEEVRFLFKDSKNRIWSTSATSFNIFSAENKLLATFDYNANGLRGEYSHGIVENKDGDIFVIVNNGGLFQFNEVEIFKDSYFKHIPFNKTIQENLKKINIRSLILGADNSLWLTLYPGGLFNYNIKENTFKSYENKENLKDLVIVSTIIEGDNKLWLGSTAGVHKYNFKDDIIESFFQSDGLHGDTYNKRSIFKDNNGYVYFGGNHGVNAFLPEKLNKKISDAKLYINYLEILNKPANEIINDQLKNGLENLENLSLTANQSSFSFQFSAIENIANPNYYYTYMLEGFDKNWILSKKDRIATYTNIPSGKYTFKVKAGSTKGVWDIKSSKIDIKIKPYWWNSTLAYFIYTLILLIIVYSIFVWFRLKEKLIKETLHNNQEKEIYAVKMNFFAKMSHEIQTPLTLILGPIADMLQRADSNGNTLLKQRLQIISNNANRLSRIATELMTVRNKELGRLRVYASQNDLIAHLKKISVSFSEQARFKNIDFIQDYPNKKIFTWYDLDKIEHVLYNLLSNAFKFTPPEGTVKIVVEENQKKKTIKISISDSGPGIPEKDLKDIFKLFYQSDLGKSRKGTGIGLALTKELINIHHGKIKVKSSSKEGTKFSISLSMDENVFTPEEKVSVDENSLFTESSDKDFYLLNKDLINKKIKESDKKFTLLIVEDNVEMQIFLKDILTESYNLFIAENGKQGIELAEKNKPDLIISDIMMPVMDGVEMSNILKKKKSTSHIPIIFLTAKNSTSIKIEGLESGAIEFLRKPFNFYELTLKIHNILESQEKLISRFKLDSISSQEKNHVPSKDGQFLESLVKELDKNIENPDFKLDELAGSLNMSYSVIYRKCIDITGKTLVEFVRSRRLKKAALLIVESGYNVSEASYMVGYKDSRYFTKCFKEEFGKTPKAFKMESQNTDLQDFLKKNKFT</sequence>
<dbReference type="GO" id="GO:0043565">
    <property type="term" value="F:sequence-specific DNA binding"/>
    <property type="evidence" value="ECO:0007669"/>
    <property type="project" value="InterPro"/>
</dbReference>
<keyword evidence="18" id="KW-1185">Reference proteome</keyword>
<accession>A0A7L8AG61</accession>
<dbReference type="Gene3D" id="1.10.287.130">
    <property type="match status" value="1"/>
</dbReference>
<evidence type="ECO:0000256" key="4">
    <source>
        <dbReference type="ARBA" id="ARBA00022679"/>
    </source>
</evidence>
<evidence type="ECO:0000256" key="7">
    <source>
        <dbReference type="ARBA" id="ARBA00022840"/>
    </source>
</evidence>
<feature type="domain" description="HTH araC/xylS-type" evidence="14">
    <location>
        <begin position="1252"/>
        <end position="1351"/>
    </location>
</feature>
<dbReference type="GO" id="GO:0000155">
    <property type="term" value="F:phosphorelay sensor kinase activity"/>
    <property type="evidence" value="ECO:0007669"/>
    <property type="project" value="InterPro"/>
</dbReference>
<evidence type="ECO:0000256" key="12">
    <source>
        <dbReference type="PROSITE-ProRule" id="PRU00169"/>
    </source>
</evidence>
<reference evidence="17 18" key="1">
    <citation type="journal article" date="2016" name="Int. J. Syst. Evol. Microbiol.">
        <title>Polaribacter haliotis sp. nov., isolated from the gut of abalone Haliotis discus hannai.</title>
        <authorList>
            <person name="Kim Y.O."/>
            <person name="Park I.S."/>
            <person name="Park S."/>
            <person name="Nam B.H."/>
            <person name="Park J.M."/>
            <person name="Kim D.G."/>
            <person name="Yoon J.H."/>
        </authorList>
    </citation>
    <scope>NUCLEOTIDE SEQUENCE [LARGE SCALE GENOMIC DNA]</scope>
    <source>
        <strain evidence="17 18">KCTC 52418</strain>
    </source>
</reference>
<dbReference type="Gene3D" id="2.130.10.10">
    <property type="entry name" value="YVTN repeat-like/Quinoprotein amine dehydrogenase"/>
    <property type="match status" value="3"/>
</dbReference>
<dbReference type="Pfam" id="PF02518">
    <property type="entry name" value="HATPase_c"/>
    <property type="match status" value="1"/>
</dbReference>
<dbReference type="InterPro" id="IPR013783">
    <property type="entry name" value="Ig-like_fold"/>
</dbReference>
<comment type="catalytic activity">
    <reaction evidence="1">
        <text>ATP + protein L-histidine = ADP + protein N-phospho-L-histidine.</text>
        <dbReference type="EC" id="2.7.13.3"/>
    </reaction>
</comment>
<dbReference type="PRINTS" id="PR00344">
    <property type="entry name" value="BCTRLSENSOR"/>
</dbReference>
<keyword evidence="8" id="KW-0902">Two-component regulatory system</keyword>
<dbReference type="SMART" id="SM00448">
    <property type="entry name" value="REC"/>
    <property type="match status" value="1"/>
</dbReference>
<dbReference type="InterPro" id="IPR009057">
    <property type="entry name" value="Homeodomain-like_sf"/>
</dbReference>
<keyword evidence="10" id="KW-0238">DNA-binding</keyword>
<dbReference type="Proteomes" id="UP000516764">
    <property type="component" value="Chromosome"/>
</dbReference>
<dbReference type="SMART" id="SM00387">
    <property type="entry name" value="HATPase_c"/>
    <property type="match status" value="1"/>
</dbReference>
<dbReference type="InterPro" id="IPR005467">
    <property type="entry name" value="His_kinase_dom"/>
</dbReference>
<evidence type="ECO:0000256" key="3">
    <source>
        <dbReference type="ARBA" id="ARBA00022553"/>
    </source>
</evidence>
<dbReference type="SUPFAM" id="SSF52172">
    <property type="entry name" value="CheY-like"/>
    <property type="match status" value="1"/>
</dbReference>
<dbReference type="KEGG" id="phal:H9I45_00340"/>
<dbReference type="EC" id="2.7.13.3" evidence="2"/>
<evidence type="ECO:0000256" key="11">
    <source>
        <dbReference type="ARBA" id="ARBA00023163"/>
    </source>
</evidence>
<dbReference type="PANTHER" id="PTHR43547">
    <property type="entry name" value="TWO-COMPONENT HISTIDINE KINASE"/>
    <property type="match status" value="1"/>
</dbReference>
<dbReference type="InterPro" id="IPR003594">
    <property type="entry name" value="HATPase_dom"/>
</dbReference>
<evidence type="ECO:0000313" key="17">
    <source>
        <dbReference type="EMBL" id="QOD60924.1"/>
    </source>
</evidence>
<dbReference type="Pfam" id="PF00072">
    <property type="entry name" value="Response_reg"/>
    <property type="match status" value="1"/>
</dbReference>
<evidence type="ECO:0000256" key="10">
    <source>
        <dbReference type="ARBA" id="ARBA00023125"/>
    </source>
</evidence>
<evidence type="ECO:0000259" key="15">
    <source>
        <dbReference type="PROSITE" id="PS50109"/>
    </source>
</evidence>
<dbReference type="SMART" id="SM00388">
    <property type="entry name" value="HisKA"/>
    <property type="match status" value="1"/>
</dbReference>
<keyword evidence="4" id="KW-0808">Transferase</keyword>
<dbReference type="InterPro" id="IPR036890">
    <property type="entry name" value="HATPase_C_sf"/>
</dbReference>
<dbReference type="Pfam" id="PF00512">
    <property type="entry name" value="HisKA"/>
    <property type="match status" value="1"/>
</dbReference>
<keyword evidence="13" id="KW-0812">Transmembrane</keyword>
<proteinExistence type="predicted"/>
<dbReference type="FunFam" id="3.30.565.10:FF:000037">
    <property type="entry name" value="Hybrid sensor histidine kinase/response regulator"/>
    <property type="match status" value="1"/>
</dbReference>
<feature type="domain" description="Histidine kinase" evidence="15">
    <location>
        <begin position="841"/>
        <end position="1060"/>
    </location>
</feature>